<keyword evidence="6 7" id="KW-1015">Disulfide bond</keyword>
<feature type="disulfide bond" evidence="8">
    <location>
        <begin position="223"/>
        <end position="235"/>
    </location>
</feature>
<dbReference type="Pfam" id="PF00008">
    <property type="entry name" value="EGF"/>
    <property type="match status" value="1"/>
</dbReference>
<evidence type="ECO:0000256" key="3">
    <source>
        <dbReference type="ARBA" id="ARBA00022737"/>
    </source>
</evidence>
<dbReference type="GO" id="GO:0005886">
    <property type="term" value="C:plasma membrane"/>
    <property type="evidence" value="ECO:0007669"/>
    <property type="project" value="TreeGrafter"/>
</dbReference>
<dbReference type="CDD" id="cd00637">
    <property type="entry name" value="7tm_classA_rhodopsin-like"/>
    <property type="match status" value="1"/>
</dbReference>
<dbReference type="CDD" id="cd00112">
    <property type="entry name" value="LDLa"/>
    <property type="match status" value="1"/>
</dbReference>
<evidence type="ECO:0000256" key="5">
    <source>
        <dbReference type="ARBA" id="ARBA00023136"/>
    </source>
</evidence>
<feature type="transmembrane region" description="Helical" evidence="9">
    <location>
        <begin position="1355"/>
        <end position="1380"/>
    </location>
</feature>
<evidence type="ECO:0000256" key="10">
    <source>
        <dbReference type="SAM" id="SignalP"/>
    </source>
</evidence>
<comment type="caution">
    <text evidence="13">The sequence shown here is derived from an EMBL/GenBank/DDBJ whole genome shotgun (WGS) entry which is preliminary data.</text>
</comment>
<dbReference type="InterPro" id="IPR017452">
    <property type="entry name" value="GPCR_Rhodpsn_7TM"/>
</dbReference>
<feature type="transmembrane region" description="Helical" evidence="9">
    <location>
        <begin position="1279"/>
        <end position="1306"/>
    </location>
</feature>
<dbReference type="SUPFAM" id="SSF57424">
    <property type="entry name" value="LDL receptor-like module"/>
    <property type="match status" value="1"/>
</dbReference>
<dbReference type="Gene3D" id="2.10.25.10">
    <property type="entry name" value="Laminin"/>
    <property type="match status" value="2"/>
</dbReference>
<dbReference type="PROSITE" id="PS00022">
    <property type="entry name" value="EGF_1"/>
    <property type="match status" value="4"/>
</dbReference>
<name>A0A815L1X0_ADIRI</name>
<organism evidence="13 14">
    <name type="scientific">Adineta ricciae</name>
    <name type="common">Rotifer</name>
    <dbReference type="NCBI Taxonomy" id="249248"/>
    <lineage>
        <taxon>Eukaryota</taxon>
        <taxon>Metazoa</taxon>
        <taxon>Spiralia</taxon>
        <taxon>Gnathifera</taxon>
        <taxon>Rotifera</taxon>
        <taxon>Eurotatoria</taxon>
        <taxon>Bdelloidea</taxon>
        <taxon>Adinetida</taxon>
        <taxon>Adinetidae</taxon>
        <taxon>Adineta</taxon>
    </lineage>
</organism>
<evidence type="ECO:0000256" key="8">
    <source>
        <dbReference type="PROSITE-ProRule" id="PRU00124"/>
    </source>
</evidence>
<dbReference type="SMART" id="SM00181">
    <property type="entry name" value="EGF"/>
    <property type="match status" value="3"/>
</dbReference>
<comment type="subcellular location">
    <subcellularLocation>
        <location evidence="1">Membrane</location>
        <topology evidence="1">Single-pass membrane protein</topology>
    </subcellularLocation>
</comment>
<keyword evidence="7" id="KW-0245">EGF-like domain</keyword>
<dbReference type="EMBL" id="CAJNOJ010000331">
    <property type="protein sequence ID" value="CAF1403365.1"/>
    <property type="molecule type" value="Genomic_DNA"/>
</dbReference>
<dbReference type="PROSITE" id="PS50262">
    <property type="entry name" value="G_PROTEIN_RECEP_F1_2"/>
    <property type="match status" value="1"/>
</dbReference>
<gene>
    <name evidence="13" type="ORF">EDS130_LOCUS36172</name>
</gene>
<feature type="disulfide bond" evidence="7">
    <location>
        <begin position="1051"/>
        <end position="1060"/>
    </location>
</feature>
<feature type="transmembrane region" description="Helical" evidence="9">
    <location>
        <begin position="1502"/>
        <end position="1522"/>
    </location>
</feature>
<dbReference type="OrthoDB" id="6250509at2759"/>
<feature type="disulfide bond" evidence="7">
    <location>
        <begin position="952"/>
        <end position="969"/>
    </location>
</feature>
<feature type="disulfide bond" evidence="8">
    <location>
        <begin position="711"/>
        <end position="726"/>
    </location>
</feature>
<evidence type="ECO:0000256" key="9">
    <source>
        <dbReference type="SAM" id="Phobius"/>
    </source>
</evidence>
<dbReference type="InterPro" id="IPR050685">
    <property type="entry name" value="LDLR"/>
</dbReference>
<evidence type="ECO:0000313" key="14">
    <source>
        <dbReference type="Proteomes" id="UP000663852"/>
    </source>
</evidence>
<dbReference type="InterPro" id="IPR000742">
    <property type="entry name" value="EGF"/>
</dbReference>
<reference evidence="13" key="1">
    <citation type="submission" date="2021-02" db="EMBL/GenBank/DDBJ databases">
        <authorList>
            <person name="Nowell W R."/>
        </authorList>
    </citation>
    <scope>NUCLEOTIDE SEQUENCE</scope>
</reference>
<feature type="transmembrane region" description="Helical" evidence="9">
    <location>
        <begin position="1534"/>
        <end position="1555"/>
    </location>
</feature>
<evidence type="ECO:0000256" key="7">
    <source>
        <dbReference type="PROSITE-ProRule" id="PRU00076"/>
    </source>
</evidence>
<evidence type="ECO:0000256" key="4">
    <source>
        <dbReference type="ARBA" id="ARBA00022989"/>
    </source>
</evidence>
<feature type="signal peptide" evidence="10">
    <location>
        <begin position="1"/>
        <end position="20"/>
    </location>
</feature>
<dbReference type="PANTHER" id="PTHR24270:SF62">
    <property type="entry name" value="LOW-DENSITY LIPOPROTEIN RECEPTOR-RELATED PROTEIN 2"/>
    <property type="match status" value="1"/>
</dbReference>
<dbReference type="PRINTS" id="PR00261">
    <property type="entry name" value="LDLRECEPTOR"/>
</dbReference>
<feature type="domain" description="EGF-like" evidence="11">
    <location>
        <begin position="1020"/>
        <end position="1061"/>
    </location>
</feature>
<dbReference type="SUPFAM" id="SSF81321">
    <property type="entry name" value="Family A G protein-coupled receptor-like"/>
    <property type="match status" value="1"/>
</dbReference>
<feature type="transmembrane region" description="Helical" evidence="9">
    <location>
        <begin position="1454"/>
        <end position="1476"/>
    </location>
</feature>
<feature type="transmembrane region" description="Helical" evidence="9">
    <location>
        <begin position="1401"/>
        <end position="1419"/>
    </location>
</feature>
<accession>A0A815L1X0</accession>
<feature type="chain" id="PRO_5032746318" evidence="10">
    <location>
        <begin position="21"/>
        <end position="1577"/>
    </location>
</feature>
<dbReference type="InterPro" id="IPR002172">
    <property type="entry name" value="LDrepeatLR_classA_rpt"/>
</dbReference>
<dbReference type="Gene3D" id="4.10.400.10">
    <property type="entry name" value="Low-density Lipoprotein Receptor"/>
    <property type="match status" value="1"/>
</dbReference>
<dbReference type="SMART" id="SM00192">
    <property type="entry name" value="LDLa"/>
    <property type="match status" value="5"/>
</dbReference>
<keyword evidence="3" id="KW-0677">Repeat</keyword>
<feature type="transmembrane region" description="Helical" evidence="9">
    <location>
        <begin position="1318"/>
        <end position="1343"/>
    </location>
</feature>
<dbReference type="SUPFAM" id="SSF57196">
    <property type="entry name" value="EGF/Laminin"/>
    <property type="match status" value="2"/>
</dbReference>
<feature type="domain" description="G-protein coupled receptors family 1 profile" evidence="12">
    <location>
        <begin position="1298"/>
        <end position="1553"/>
    </location>
</feature>
<sequence length="1577" mass="182296">MTLSFRRDVLFLSMIVMCETIQLNLYDTELVNNTSVDHDCIYYYARNHVETIKNWKQAPIFLVHQLIPYCVRLNETNQFELNPFSSSFAFEELRSKSITSDQLYKWSAVIDIAEEYEYYLNNPSSETDFFPFHNCTFPWFGVFCQYTFDFDTNSSIADIVEAIFQAREGLEYQIHNLSCYTHLECIRGPYPMCLDWREICDGSQDCLNGMDEVDCWKMEMNICGKHEYQCRNGQCIPEEYLLDDLWNSECLDNTDELVMHLPMLKCITDPAMRCEDRMCPSLRHSTSFACGDGQCVQANQVANHQCQNGRDLLWAKSLIDHTMKSLDEPCVMAMICISNIVPSKMYKIDCDHLCRPDGCRGIVKAFCPALFEFPMFPVAFGHIYFVYTNDKLEYHLHGKNSPNYICYDEQLCMEYLPQTSRINGRTCRRYNETVLSSYSHLLSFHFQAILLEVQYTFEACLSAHKLSYEQIDNRSGVYHCINSSKIISKRHLVDGRRDCHANDDEIADACTVKNEYRFKCYTNSLNTTITLCIPPFRMTDGSQTCPNGEDNEMNQLTYDFIRPHLSLIDFNNFWSHVTLERHKFFPTICNGANQMITPILINKKRYTDETECDNWPCNHIYSECDGFWSCANGLDELNCRPSKCPYLHHPCVSPKTLKLGCLNISKAGNGIVDCLGGTDELKSCQRGVSGSKYFRCSNILSFTCLIETSLCDKKRDCLFGDDEKFCQHFLTGSRRLCGNIHNFTLSDEEEFLCSLHNVSLRRKDYFTVSNFIDHSILKSNKLIVIENIPSLKVNSDWIKRCKRGLPLRIFNQNEIRCLCPPAYYGASCEYQNQRVSITVQIRTISFWKTMFTIVFLLINNQDGTIESFHQVEFISIKDCGIKYHVNLLYLTRPKDFFGNHSVRIDVFDRNSMIYRGSWIYPLPFSFLPVYPLAIILVIPGHQIITTCDDLNCAPHGQCLRYINLDEYFCRCNEGWSGKDCMTKSSTKLTCASRSLNIGMIHNRSICVCPLGKFGSRCYLTSPSCPENVCQHGSACLVTDERIMNRKYICICKNGYSGQSCEKEDAKIEISLEQLPIPLNILVHFITAHGDKPESRVTTFAKIPVDQTSTTVSVSSAFHLVFVEFSHNLYFAHLQFLQNSGSMLKKLIKPSHRCSSIDEFFPISITQLHQVRRVKHYPIICQNHSNDFCFYDDTYLCYCYNGNTPNCFIFQRNMTYDCQGFNYCENFGKCYQNDLVCPTSSMCECQECFYGSRCQFSSKGFGFSLDFILGPHIRPNSSSFFLRISITIVSLLTILGFVNGFLCILTFHSEKSRQTASGFYLFNSSIVSMFVTILFLLKFCFLVVSQKMILTNRSVLFLQCLLIDFLLRISVNLELWLNACVSFERVFIMIKSTQFDNKKSKSIAKIIVQILLLFNIGTTIHDPISRRLVDDDDGRDQRIWCIVEYSSLLQIFNSFFYLFHFLMPFMINVISALILIIKLSQRATFSRSHENNFRKQLNEHKHLLISPIVLIILSLPQLIISLIPGCMKSFREPWLFLMGYFISFIHALVSSITFVLPSKTYKKQLLCACRQWKRLLCR</sequence>
<dbReference type="InterPro" id="IPR036055">
    <property type="entry name" value="LDL_receptor-like_sf"/>
</dbReference>
<proteinExistence type="predicted"/>
<feature type="domain" description="EGF-like" evidence="11">
    <location>
        <begin position="943"/>
        <end position="981"/>
    </location>
</feature>
<dbReference type="PANTHER" id="PTHR24270">
    <property type="entry name" value="LOW-DENSITY LIPOPROTEIN RECEPTOR-RELATED"/>
    <property type="match status" value="1"/>
</dbReference>
<feature type="disulfide bond" evidence="7">
    <location>
        <begin position="971"/>
        <end position="980"/>
    </location>
</feature>
<dbReference type="Gene3D" id="1.20.1070.10">
    <property type="entry name" value="Rhodopsin 7-helix transmembrane proteins"/>
    <property type="match status" value="1"/>
</dbReference>
<dbReference type="GO" id="GO:0016192">
    <property type="term" value="P:vesicle-mediated transport"/>
    <property type="evidence" value="ECO:0007669"/>
    <property type="project" value="UniProtKB-ARBA"/>
</dbReference>
<evidence type="ECO:0000259" key="11">
    <source>
        <dbReference type="PROSITE" id="PS50026"/>
    </source>
</evidence>
<keyword evidence="2 9" id="KW-0812">Transmembrane</keyword>
<dbReference type="PROSITE" id="PS01186">
    <property type="entry name" value="EGF_2"/>
    <property type="match status" value="2"/>
</dbReference>
<dbReference type="PROSITE" id="PS50026">
    <property type="entry name" value="EGF_3"/>
    <property type="match status" value="2"/>
</dbReference>
<dbReference type="Proteomes" id="UP000663852">
    <property type="component" value="Unassembled WGS sequence"/>
</dbReference>
<keyword evidence="10" id="KW-0732">Signal</keyword>
<keyword evidence="5 9" id="KW-0472">Membrane</keyword>
<comment type="caution">
    <text evidence="7">Lacks conserved residue(s) required for the propagation of feature annotation.</text>
</comment>
<evidence type="ECO:0000256" key="2">
    <source>
        <dbReference type="ARBA" id="ARBA00022692"/>
    </source>
</evidence>
<protein>
    <submittedName>
        <fullName evidence="13">Uncharacterized protein</fullName>
    </submittedName>
</protein>
<dbReference type="PROSITE" id="PS50068">
    <property type="entry name" value="LDLRA_2"/>
    <property type="match status" value="3"/>
</dbReference>
<keyword evidence="4 9" id="KW-1133">Transmembrane helix</keyword>
<evidence type="ECO:0000256" key="6">
    <source>
        <dbReference type="ARBA" id="ARBA00023157"/>
    </source>
</evidence>
<evidence type="ECO:0000259" key="12">
    <source>
        <dbReference type="PROSITE" id="PS50262"/>
    </source>
</evidence>
<evidence type="ECO:0000256" key="1">
    <source>
        <dbReference type="ARBA" id="ARBA00004167"/>
    </source>
</evidence>
<feature type="disulfide bond" evidence="8">
    <location>
        <begin position="200"/>
        <end position="215"/>
    </location>
</feature>
<evidence type="ECO:0000313" key="13">
    <source>
        <dbReference type="EMBL" id="CAF1403365.1"/>
    </source>
</evidence>